<sequence>MDGSPAVGRRRGPAGHGNRLLRPGQHSAVRSDSARRDRPCTFEQLQDSRVRRSQTFQPMHCDEDGRKEIVYNSIPPVGPLGSSSCCRFCLTQTLGIMCRL</sequence>
<dbReference type="AlphaFoldDB" id="A0A2U9C112"/>
<evidence type="ECO:0000256" key="1">
    <source>
        <dbReference type="SAM" id="MobiDB-lite"/>
    </source>
</evidence>
<accession>A0A2U9C112</accession>
<name>A0A2U9C112_SCOMX</name>
<dbReference type="EMBL" id="CP026253">
    <property type="protein sequence ID" value="AWP10274.1"/>
    <property type="molecule type" value="Genomic_DNA"/>
</dbReference>
<organism evidence="2 3">
    <name type="scientific">Scophthalmus maximus</name>
    <name type="common">Turbot</name>
    <name type="synonym">Psetta maxima</name>
    <dbReference type="NCBI Taxonomy" id="52904"/>
    <lineage>
        <taxon>Eukaryota</taxon>
        <taxon>Metazoa</taxon>
        <taxon>Chordata</taxon>
        <taxon>Craniata</taxon>
        <taxon>Vertebrata</taxon>
        <taxon>Euteleostomi</taxon>
        <taxon>Actinopterygii</taxon>
        <taxon>Neopterygii</taxon>
        <taxon>Teleostei</taxon>
        <taxon>Neoteleostei</taxon>
        <taxon>Acanthomorphata</taxon>
        <taxon>Carangaria</taxon>
        <taxon>Pleuronectiformes</taxon>
        <taxon>Pleuronectoidei</taxon>
        <taxon>Scophthalmidae</taxon>
        <taxon>Scophthalmus</taxon>
    </lineage>
</organism>
<reference evidence="2 3" key="1">
    <citation type="submission" date="2017-12" db="EMBL/GenBank/DDBJ databases">
        <title>Integrating genomic resources of turbot (Scophthalmus maximus) in depth evaluation of genetic and physical mapping variation across individuals.</title>
        <authorList>
            <person name="Martinez P."/>
        </authorList>
    </citation>
    <scope>NUCLEOTIDE SEQUENCE [LARGE SCALE GENOMIC DNA]</scope>
</reference>
<dbReference type="Proteomes" id="UP000246464">
    <property type="component" value="Chromosome 11"/>
</dbReference>
<feature type="region of interest" description="Disordered" evidence="1">
    <location>
        <begin position="1"/>
        <end position="54"/>
    </location>
</feature>
<evidence type="ECO:0000313" key="3">
    <source>
        <dbReference type="Proteomes" id="UP000246464"/>
    </source>
</evidence>
<keyword evidence="3" id="KW-1185">Reference proteome</keyword>
<gene>
    <name evidence="2" type="ORF">SMAX5B_016367</name>
</gene>
<evidence type="ECO:0000313" key="2">
    <source>
        <dbReference type="EMBL" id="AWP10274.1"/>
    </source>
</evidence>
<feature type="compositionally biased region" description="Basic and acidic residues" evidence="1">
    <location>
        <begin position="32"/>
        <end position="50"/>
    </location>
</feature>
<proteinExistence type="predicted"/>
<protein>
    <submittedName>
        <fullName evidence="2">Uncharacterized protein</fullName>
    </submittedName>
</protein>